<dbReference type="EMBL" id="JABBWE010000065">
    <property type="protein sequence ID" value="KAG1788759.1"/>
    <property type="molecule type" value="Genomic_DNA"/>
</dbReference>
<evidence type="ECO:0000313" key="1">
    <source>
        <dbReference type="EMBL" id="KAG1788759.1"/>
    </source>
</evidence>
<dbReference type="AlphaFoldDB" id="A0A9P7DDA1"/>
<gene>
    <name evidence="1" type="ORF">HD556DRAFT_1447605</name>
</gene>
<reference evidence="1" key="1">
    <citation type="journal article" date="2020" name="New Phytol.">
        <title>Comparative genomics reveals dynamic genome evolution in host specialist ectomycorrhizal fungi.</title>
        <authorList>
            <person name="Lofgren L.A."/>
            <person name="Nguyen N.H."/>
            <person name="Vilgalys R."/>
            <person name="Ruytinx J."/>
            <person name="Liao H.L."/>
            <person name="Branco S."/>
            <person name="Kuo A."/>
            <person name="LaButti K."/>
            <person name="Lipzen A."/>
            <person name="Andreopoulos W."/>
            <person name="Pangilinan J."/>
            <person name="Riley R."/>
            <person name="Hundley H."/>
            <person name="Na H."/>
            <person name="Barry K."/>
            <person name="Grigoriev I.V."/>
            <person name="Stajich J.E."/>
            <person name="Kennedy P.G."/>
        </authorList>
    </citation>
    <scope>NUCLEOTIDE SEQUENCE</scope>
    <source>
        <strain evidence="1">S12</strain>
    </source>
</reference>
<comment type="caution">
    <text evidence="1">The sequence shown here is derived from an EMBL/GenBank/DDBJ whole genome shotgun (WGS) entry which is preliminary data.</text>
</comment>
<protein>
    <submittedName>
        <fullName evidence="1">Uncharacterized protein</fullName>
    </submittedName>
</protein>
<accession>A0A9P7DDA1</accession>
<dbReference type="Proteomes" id="UP000719766">
    <property type="component" value="Unassembled WGS sequence"/>
</dbReference>
<organism evidence="1 2">
    <name type="scientific">Suillus plorans</name>
    <dbReference type="NCBI Taxonomy" id="116603"/>
    <lineage>
        <taxon>Eukaryota</taxon>
        <taxon>Fungi</taxon>
        <taxon>Dikarya</taxon>
        <taxon>Basidiomycota</taxon>
        <taxon>Agaricomycotina</taxon>
        <taxon>Agaricomycetes</taxon>
        <taxon>Agaricomycetidae</taxon>
        <taxon>Boletales</taxon>
        <taxon>Suillineae</taxon>
        <taxon>Suillaceae</taxon>
        <taxon>Suillus</taxon>
    </lineage>
</organism>
<dbReference type="GeneID" id="64601068"/>
<proteinExistence type="predicted"/>
<sequence length="525" mass="59626">MSFDSYYMISKSKRYSALYICELPSQSLLTSQNATEDFVLTVVLQYIVELGGQGLLPVLNTEFHKHVPISERLQLLKDNASAWFKFNIRLVSIRDHPAFATVYSQAFGWVIERSFVDGHLCLFVEHDQLVTIFPLVPQTSPQIHREWSPESLRPVPDAYVEQVWIDPAQNLIAIAYSTDDDHYRNSLSWPDRPFYIDLKALDGDGVHPQAAGQTLFPSELDEFQARTFKLQGLGRHIAIQCVLTGYWWLQIWDWQHSTTSNSAISHPSHVEFCFLGNNRFLTMNNLGLCLYSIEDMSKAPTFLAGFSMPISVHMYIEYVGPTDDIAHGPQPQMEAHQTLWTSDPEHRILFFIMYRVAFAISTKVFFNLDPFKETLDKIPWEQWGPPNTRAFQTESSESRFGARGNQVFLAVPIVGATADDGSAVTEYSLHMMDFSPLAVQRRQGQGRVVKEPSTIVVEDESITTCLPYVEVLSDGKYSGDAHDVVKIWVDCYEIYVPVGPSHVSRQSAVLILFIETGVSINYELM</sequence>
<name>A0A9P7DDA1_9AGAM</name>
<dbReference type="RefSeq" id="XP_041155942.1">
    <property type="nucleotide sequence ID" value="XM_041307304.1"/>
</dbReference>
<dbReference type="OrthoDB" id="2745718at2759"/>
<keyword evidence="2" id="KW-1185">Reference proteome</keyword>
<evidence type="ECO:0000313" key="2">
    <source>
        <dbReference type="Proteomes" id="UP000719766"/>
    </source>
</evidence>